<organism evidence="2 3">
    <name type="scientific">Rhodothermus profundi</name>
    <dbReference type="NCBI Taxonomy" id="633813"/>
    <lineage>
        <taxon>Bacteria</taxon>
        <taxon>Pseudomonadati</taxon>
        <taxon>Rhodothermota</taxon>
        <taxon>Rhodothermia</taxon>
        <taxon>Rhodothermales</taxon>
        <taxon>Rhodothermaceae</taxon>
        <taxon>Rhodothermus</taxon>
    </lineage>
</organism>
<sequence>AGSVIDSVLVIEVRSAPLPDSTYYAGQAIVRLVRIKPNVLVVPEELAIWPTSYPLTPAELAQRQNLFTPSQWAQVNVLLNNPPGLLAGGILEEDSTYKYQVGQLIVSKGEGFSFGGRIERIIARNGNYVLVGVRLLPLEEIYDNYPFPNINQMIQQGLSPINPNDVRFLPILNKKDSLSLNKFIQEDKKKPFCKPKIKPKLGSTRAYKIGLDVTVSAVCEFETESGTLEIIFSAGVAGGINYTTWYTSDAFYILKYILWNHDIRSAAKLIYNRNLSVVFIPKLEGEVKYTIKTQKDDLEIEGITYIIPIPGMSIRFWGYWAGVALSASIGSSNVTGELVATTTPQLELFSIKAGIKGSFSLNLGSLLYRVLGESRGSILNIETTPYAKVSILDVIKISSKIKLDYYETRVKLIPFTFGPMIGILYIENIGELNTRYASIGLGINPYASITPLAVSLQGAVNGADASKRKSRISLQLGGEARLLAAGDILDWLGLTANVQLWNHVFFEKVIGNINLSDLNISRNQNLIAGKLGGYSSWANEVALYRVGSPAAKSQPEIQQTAIASQDLILLGQGTPQQDRFQFTYDASKLDCGAPEGGKAHLVTYIRIPVLGLFTLPLGFSYLREVDLCNPEFRIQPPHLEFTGQKGDRLQQTVQAIAKDAGTVTVSVSNTQGPFTLTPTQATITPPDSTTSFTVQTECTDERLGQRLTGSATFTFTTSSKQVQRTLSLSLSCQDADNPNDNPPIAGDRPPARGG</sequence>
<dbReference type="Proteomes" id="UP000185812">
    <property type="component" value="Unassembled WGS sequence"/>
</dbReference>
<reference evidence="3" key="1">
    <citation type="submission" date="2016-11" db="EMBL/GenBank/DDBJ databases">
        <authorList>
            <person name="Varghese N."/>
            <person name="Submissions S."/>
        </authorList>
    </citation>
    <scope>NUCLEOTIDE SEQUENCE [LARGE SCALE GENOMIC DNA]</scope>
    <source>
        <strain evidence="3">DSM 22212</strain>
    </source>
</reference>
<evidence type="ECO:0000313" key="3">
    <source>
        <dbReference type="Proteomes" id="UP000185812"/>
    </source>
</evidence>
<feature type="non-terminal residue" evidence="2">
    <location>
        <position position="754"/>
    </location>
</feature>
<accession>A0A1M6XX47</accession>
<gene>
    <name evidence="2" type="ORF">SAMN04488087_2722</name>
</gene>
<feature type="non-terminal residue" evidence="2">
    <location>
        <position position="1"/>
    </location>
</feature>
<dbReference type="EMBL" id="FRAU01000016">
    <property type="protein sequence ID" value="SHL10433.1"/>
    <property type="molecule type" value="Genomic_DNA"/>
</dbReference>
<dbReference type="RefSeq" id="WP_178139429.1">
    <property type="nucleotide sequence ID" value="NZ_FRAU01000016.1"/>
</dbReference>
<protein>
    <submittedName>
        <fullName evidence="2">Uncharacterized protein</fullName>
    </submittedName>
</protein>
<evidence type="ECO:0000313" key="2">
    <source>
        <dbReference type="EMBL" id="SHL10433.1"/>
    </source>
</evidence>
<evidence type="ECO:0000256" key="1">
    <source>
        <dbReference type="SAM" id="MobiDB-lite"/>
    </source>
</evidence>
<proteinExistence type="predicted"/>
<feature type="region of interest" description="Disordered" evidence="1">
    <location>
        <begin position="732"/>
        <end position="754"/>
    </location>
</feature>
<keyword evidence="3" id="KW-1185">Reference proteome</keyword>
<name>A0A1M6XX47_9BACT</name>
<dbReference type="AlphaFoldDB" id="A0A1M6XX47"/>